<gene>
    <name evidence="7" type="ORF">FEF65_03640</name>
</gene>
<evidence type="ECO:0000259" key="6">
    <source>
        <dbReference type="SMART" id="SM00226"/>
    </source>
</evidence>
<dbReference type="InterPro" id="IPR050438">
    <property type="entry name" value="LMW_PTPase"/>
</dbReference>
<dbReference type="GO" id="GO:0004725">
    <property type="term" value="F:protein tyrosine phosphatase activity"/>
    <property type="evidence" value="ECO:0007669"/>
    <property type="project" value="UniProtKB-EC"/>
</dbReference>
<dbReference type="SUPFAM" id="SSF52788">
    <property type="entry name" value="Phosphotyrosine protein phosphatases I"/>
    <property type="match status" value="1"/>
</dbReference>
<evidence type="ECO:0000256" key="3">
    <source>
        <dbReference type="ARBA" id="ARBA00022801"/>
    </source>
</evidence>
<dbReference type="CDD" id="cd16343">
    <property type="entry name" value="LMWPTP"/>
    <property type="match status" value="1"/>
</dbReference>
<keyword evidence="4" id="KW-0904">Protein phosphatase</keyword>
<dbReference type="EMBL" id="VBRY01000003">
    <property type="protein sequence ID" value="TLS68102.1"/>
    <property type="molecule type" value="Genomic_DNA"/>
</dbReference>
<reference evidence="7 8" key="1">
    <citation type="journal article" date="2019" name="Appl. Environ. Microbiol.">
        <title>Environmental Evidence and Genomic Insight of Iron-oxidizing Bacteria Preference Towards More Corrosion Resistant Stainless Steel at Higher Salinities.</title>
        <authorList>
            <person name="Garrison C.E."/>
            <person name="Price K.A."/>
            <person name="Field E.K."/>
        </authorList>
    </citation>
    <scope>NUCLEOTIDE SEQUENCE [LARGE SCALE GENOMIC DNA]</scope>
    <source>
        <strain evidence="7 8">P3</strain>
    </source>
</reference>
<organism evidence="7 8">
    <name type="scientific">Mariprofundus erugo</name>
    <dbReference type="NCBI Taxonomy" id="2528639"/>
    <lineage>
        <taxon>Bacteria</taxon>
        <taxon>Pseudomonadati</taxon>
        <taxon>Pseudomonadota</taxon>
        <taxon>Candidatius Mariprofundia</taxon>
        <taxon>Mariprofundales</taxon>
        <taxon>Mariprofundaceae</taxon>
        <taxon>Mariprofundus</taxon>
    </lineage>
</organism>
<sequence>MPAEPVRILFVCLGNICRSPLAEVVVKSVAEKRNLHHYHIESAGTGDWHIGGSADPRSAAKAKEYGLDLSRHRAQQITASKVEGWHWFIAMDRANYRDLLNMGVDANRLLLMRQFEHTAQILDVPDPYYGGPDGFEDAYQMLIANAEKILDFIESNHRH</sequence>
<evidence type="ECO:0000313" key="7">
    <source>
        <dbReference type="EMBL" id="TLS68102.1"/>
    </source>
</evidence>
<dbReference type="Proteomes" id="UP000306585">
    <property type="component" value="Unassembled WGS sequence"/>
</dbReference>
<keyword evidence="8" id="KW-1185">Reference proteome</keyword>
<dbReference type="AlphaFoldDB" id="A0A5R9GVV0"/>
<name>A0A5R9GVV0_9PROT</name>
<dbReference type="RefSeq" id="WP_138238438.1">
    <property type="nucleotide sequence ID" value="NZ_VBRY01000003.1"/>
</dbReference>
<accession>A0A5R9GVV0</accession>
<dbReference type="PANTHER" id="PTHR11717:SF7">
    <property type="entry name" value="LOW MOLECULAR WEIGHT PHOSPHOTYROSINE PROTEIN PHOSPHATASE"/>
    <property type="match status" value="1"/>
</dbReference>
<feature type="active site" evidence="5">
    <location>
        <position position="18"/>
    </location>
</feature>
<comment type="similarity">
    <text evidence="1">Belongs to the low molecular weight phosphotyrosine protein phosphatase family.</text>
</comment>
<dbReference type="PRINTS" id="PR00719">
    <property type="entry name" value="LMWPTPASE"/>
</dbReference>
<keyword evidence="3" id="KW-0378">Hydrolase</keyword>
<dbReference type="Pfam" id="PF01451">
    <property type="entry name" value="LMWPc"/>
    <property type="match status" value="1"/>
</dbReference>
<dbReference type="InterPro" id="IPR017867">
    <property type="entry name" value="Tyr_phospatase_low_mol_wt"/>
</dbReference>
<dbReference type="EC" id="3.1.3.48" evidence="2"/>
<proteinExistence type="inferred from homology"/>
<evidence type="ECO:0000256" key="1">
    <source>
        <dbReference type="ARBA" id="ARBA00011063"/>
    </source>
</evidence>
<comment type="caution">
    <text evidence="7">The sequence shown here is derived from an EMBL/GenBank/DDBJ whole genome shotgun (WGS) entry which is preliminary data.</text>
</comment>
<evidence type="ECO:0000256" key="4">
    <source>
        <dbReference type="ARBA" id="ARBA00022912"/>
    </source>
</evidence>
<feature type="active site" description="Nucleophile" evidence="5">
    <location>
        <position position="12"/>
    </location>
</feature>
<dbReference type="SMART" id="SM00226">
    <property type="entry name" value="LMWPc"/>
    <property type="match status" value="1"/>
</dbReference>
<dbReference type="InterPro" id="IPR036196">
    <property type="entry name" value="Ptyr_pPase_sf"/>
</dbReference>
<dbReference type="Gene3D" id="3.40.50.2300">
    <property type="match status" value="1"/>
</dbReference>
<evidence type="ECO:0000256" key="2">
    <source>
        <dbReference type="ARBA" id="ARBA00013064"/>
    </source>
</evidence>
<dbReference type="InterPro" id="IPR023485">
    <property type="entry name" value="Ptyr_pPase"/>
</dbReference>
<protein>
    <recommendedName>
        <fullName evidence="2">protein-tyrosine-phosphatase</fullName>
        <ecNumber evidence="2">3.1.3.48</ecNumber>
    </recommendedName>
</protein>
<feature type="active site" description="Proton donor" evidence="5">
    <location>
        <position position="126"/>
    </location>
</feature>
<evidence type="ECO:0000313" key="8">
    <source>
        <dbReference type="Proteomes" id="UP000306585"/>
    </source>
</evidence>
<feature type="domain" description="Phosphotyrosine protein phosphatase I" evidence="6">
    <location>
        <begin position="6"/>
        <end position="152"/>
    </location>
</feature>
<dbReference type="PANTHER" id="PTHR11717">
    <property type="entry name" value="LOW MOLECULAR WEIGHT PROTEIN TYROSINE PHOSPHATASE"/>
    <property type="match status" value="1"/>
</dbReference>
<evidence type="ECO:0000256" key="5">
    <source>
        <dbReference type="PIRSR" id="PIRSR617867-1"/>
    </source>
</evidence>